<dbReference type="AlphaFoldDB" id="A0AAW1HV28"/>
<sequence length="164" mass="16977">MHTPANLGAAPISHASAATTYGIGTTANYGHCMTINNLTATAHENGKALGAYQGAVLKESIDALQASLNALPKFISGTVVLTISGTAGLLFTLEQLRTMFGTTEFGTNNITTVIANGDGDASSAHAESTTWVGDNLYAVFASAVGGRIRVNYTIIYNPTLYSTT</sequence>
<name>A0AAW1HV28_POPJA</name>
<protein>
    <submittedName>
        <fullName evidence="1">Uncharacterized protein</fullName>
    </submittedName>
</protein>
<dbReference type="Proteomes" id="UP001458880">
    <property type="component" value="Unassembled WGS sequence"/>
</dbReference>
<evidence type="ECO:0000313" key="1">
    <source>
        <dbReference type="EMBL" id="KAK9680668.1"/>
    </source>
</evidence>
<dbReference type="EMBL" id="JASPKY010000881">
    <property type="protein sequence ID" value="KAK9680668.1"/>
    <property type="molecule type" value="Genomic_DNA"/>
</dbReference>
<accession>A0AAW1HV28</accession>
<proteinExistence type="predicted"/>
<evidence type="ECO:0000313" key="2">
    <source>
        <dbReference type="Proteomes" id="UP001458880"/>
    </source>
</evidence>
<comment type="caution">
    <text evidence="1">The sequence shown here is derived from an EMBL/GenBank/DDBJ whole genome shotgun (WGS) entry which is preliminary data.</text>
</comment>
<gene>
    <name evidence="1" type="ORF">QE152_g38930</name>
</gene>
<reference evidence="1 2" key="1">
    <citation type="journal article" date="2024" name="BMC Genomics">
        <title>De novo assembly and annotation of Popillia japonica's genome with initial clues to its potential as an invasive pest.</title>
        <authorList>
            <person name="Cucini C."/>
            <person name="Boschi S."/>
            <person name="Funari R."/>
            <person name="Cardaioli E."/>
            <person name="Iannotti N."/>
            <person name="Marturano G."/>
            <person name="Paoli F."/>
            <person name="Bruttini M."/>
            <person name="Carapelli A."/>
            <person name="Frati F."/>
            <person name="Nardi F."/>
        </authorList>
    </citation>
    <scope>NUCLEOTIDE SEQUENCE [LARGE SCALE GENOMIC DNA]</scope>
    <source>
        <strain evidence="1">DMR45628</strain>
    </source>
</reference>
<organism evidence="1 2">
    <name type="scientific">Popillia japonica</name>
    <name type="common">Japanese beetle</name>
    <dbReference type="NCBI Taxonomy" id="7064"/>
    <lineage>
        <taxon>Eukaryota</taxon>
        <taxon>Metazoa</taxon>
        <taxon>Ecdysozoa</taxon>
        <taxon>Arthropoda</taxon>
        <taxon>Hexapoda</taxon>
        <taxon>Insecta</taxon>
        <taxon>Pterygota</taxon>
        <taxon>Neoptera</taxon>
        <taxon>Endopterygota</taxon>
        <taxon>Coleoptera</taxon>
        <taxon>Polyphaga</taxon>
        <taxon>Scarabaeiformia</taxon>
        <taxon>Scarabaeidae</taxon>
        <taxon>Rutelinae</taxon>
        <taxon>Popillia</taxon>
    </lineage>
</organism>
<keyword evidence="2" id="KW-1185">Reference proteome</keyword>